<dbReference type="SUPFAM" id="SSF81606">
    <property type="entry name" value="PP2C-like"/>
    <property type="match status" value="1"/>
</dbReference>
<keyword evidence="2" id="KW-0378">Hydrolase</keyword>
<organism evidence="8 9">
    <name type="scientific">Acorus gramineus</name>
    <name type="common">Dwarf sweet flag</name>
    <dbReference type="NCBI Taxonomy" id="55184"/>
    <lineage>
        <taxon>Eukaryota</taxon>
        <taxon>Viridiplantae</taxon>
        <taxon>Streptophyta</taxon>
        <taxon>Embryophyta</taxon>
        <taxon>Tracheophyta</taxon>
        <taxon>Spermatophyta</taxon>
        <taxon>Magnoliopsida</taxon>
        <taxon>Liliopsida</taxon>
        <taxon>Acoraceae</taxon>
        <taxon>Acorus</taxon>
    </lineage>
</organism>
<dbReference type="PANTHER" id="PTHR13832">
    <property type="entry name" value="PROTEIN PHOSPHATASE 2C"/>
    <property type="match status" value="1"/>
</dbReference>
<gene>
    <name evidence="8" type="ORF">QJS04_geneDACA012105</name>
</gene>
<accession>A0AAV9BAG9</accession>
<evidence type="ECO:0000256" key="5">
    <source>
        <dbReference type="ARBA" id="ARBA00048336"/>
    </source>
</evidence>
<feature type="region of interest" description="Disordered" evidence="6">
    <location>
        <begin position="10"/>
        <end position="31"/>
    </location>
</feature>
<evidence type="ECO:0000313" key="9">
    <source>
        <dbReference type="Proteomes" id="UP001179952"/>
    </source>
</evidence>
<dbReference type="PANTHER" id="PTHR13832:SF301">
    <property type="entry name" value="PROTEIN PHOSPHATASE 2C 29"/>
    <property type="match status" value="1"/>
</dbReference>
<evidence type="ECO:0000256" key="3">
    <source>
        <dbReference type="ARBA" id="ARBA00022912"/>
    </source>
</evidence>
<keyword evidence="9" id="KW-1185">Reference proteome</keyword>
<dbReference type="InterPro" id="IPR001932">
    <property type="entry name" value="PPM-type_phosphatase-like_dom"/>
</dbReference>
<feature type="domain" description="PPM-type phosphatase" evidence="7">
    <location>
        <begin position="173"/>
        <end position="512"/>
    </location>
</feature>
<dbReference type="Pfam" id="PF00481">
    <property type="entry name" value="PP2C"/>
    <property type="match status" value="1"/>
</dbReference>
<keyword evidence="3" id="KW-0904">Protein phosphatase</keyword>
<comment type="caution">
    <text evidence="8">The sequence shown here is derived from an EMBL/GenBank/DDBJ whole genome shotgun (WGS) entry which is preliminary data.</text>
</comment>
<name>A0AAV9BAG9_ACOGR</name>
<evidence type="ECO:0000256" key="4">
    <source>
        <dbReference type="ARBA" id="ARBA00047761"/>
    </source>
</evidence>
<evidence type="ECO:0000313" key="8">
    <source>
        <dbReference type="EMBL" id="KAK1273361.1"/>
    </source>
</evidence>
<evidence type="ECO:0000256" key="1">
    <source>
        <dbReference type="ARBA" id="ARBA00013081"/>
    </source>
</evidence>
<proteinExistence type="predicted"/>
<dbReference type="AlphaFoldDB" id="A0AAV9BAG9"/>
<dbReference type="Proteomes" id="UP001179952">
    <property type="component" value="Unassembled WGS sequence"/>
</dbReference>
<reference evidence="8" key="2">
    <citation type="submission" date="2023-06" db="EMBL/GenBank/DDBJ databases">
        <authorList>
            <person name="Ma L."/>
            <person name="Liu K.-W."/>
            <person name="Li Z."/>
            <person name="Hsiao Y.-Y."/>
            <person name="Qi Y."/>
            <person name="Fu T."/>
            <person name="Tang G."/>
            <person name="Zhang D."/>
            <person name="Sun W.-H."/>
            <person name="Liu D.-K."/>
            <person name="Li Y."/>
            <person name="Chen G.-Z."/>
            <person name="Liu X.-D."/>
            <person name="Liao X.-Y."/>
            <person name="Jiang Y.-T."/>
            <person name="Yu X."/>
            <person name="Hao Y."/>
            <person name="Huang J."/>
            <person name="Zhao X.-W."/>
            <person name="Ke S."/>
            <person name="Chen Y.-Y."/>
            <person name="Wu W.-L."/>
            <person name="Hsu J.-L."/>
            <person name="Lin Y.-F."/>
            <person name="Huang M.-D."/>
            <person name="Li C.-Y."/>
            <person name="Huang L."/>
            <person name="Wang Z.-W."/>
            <person name="Zhao X."/>
            <person name="Zhong W.-Y."/>
            <person name="Peng D.-H."/>
            <person name="Ahmad S."/>
            <person name="Lan S."/>
            <person name="Zhang J.-S."/>
            <person name="Tsai W.-C."/>
            <person name="Van De Peer Y."/>
            <person name="Liu Z.-J."/>
        </authorList>
    </citation>
    <scope>NUCLEOTIDE SEQUENCE</scope>
    <source>
        <strain evidence="8">SCP</strain>
        <tissue evidence="8">Leaves</tissue>
    </source>
</reference>
<dbReference type="CDD" id="cd00143">
    <property type="entry name" value="PP2Cc"/>
    <property type="match status" value="1"/>
</dbReference>
<evidence type="ECO:0000256" key="2">
    <source>
        <dbReference type="ARBA" id="ARBA00022801"/>
    </source>
</evidence>
<dbReference type="EMBL" id="JAUJYN010000004">
    <property type="protein sequence ID" value="KAK1273361.1"/>
    <property type="molecule type" value="Genomic_DNA"/>
</dbReference>
<comment type="catalytic activity">
    <reaction evidence="5">
        <text>O-phospho-L-threonyl-[protein] + H2O = L-threonyl-[protein] + phosphate</text>
        <dbReference type="Rhea" id="RHEA:47004"/>
        <dbReference type="Rhea" id="RHEA-COMP:11060"/>
        <dbReference type="Rhea" id="RHEA-COMP:11605"/>
        <dbReference type="ChEBI" id="CHEBI:15377"/>
        <dbReference type="ChEBI" id="CHEBI:30013"/>
        <dbReference type="ChEBI" id="CHEBI:43474"/>
        <dbReference type="ChEBI" id="CHEBI:61977"/>
        <dbReference type="EC" id="3.1.3.16"/>
    </reaction>
</comment>
<dbReference type="EC" id="3.1.3.16" evidence="1"/>
<reference evidence="8" key="1">
    <citation type="journal article" date="2023" name="Nat. Commun.">
        <title>Diploid and tetraploid genomes of Acorus and the evolution of monocots.</title>
        <authorList>
            <person name="Ma L."/>
            <person name="Liu K.W."/>
            <person name="Li Z."/>
            <person name="Hsiao Y.Y."/>
            <person name="Qi Y."/>
            <person name="Fu T."/>
            <person name="Tang G.D."/>
            <person name="Zhang D."/>
            <person name="Sun W.H."/>
            <person name="Liu D.K."/>
            <person name="Li Y."/>
            <person name="Chen G.Z."/>
            <person name="Liu X.D."/>
            <person name="Liao X.Y."/>
            <person name="Jiang Y.T."/>
            <person name="Yu X."/>
            <person name="Hao Y."/>
            <person name="Huang J."/>
            <person name="Zhao X.W."/>
            <person name="Ke S."/>
            <person name="Chen Y.Y."/>
            <person name="Wu W.L."/>
            <person name="Hsu J.L."/>
            <person name="Lin Y.F."/>
            <person name="Huang M.D."/>
            <person name="Li C.Y."/>
            <person name="Huang L."/>
            <person name="Wang Z.W."/>
            <person name="Zhao X."/>
            <person name="Zhong W.Y."/>
            <person name="Peng D.H."/>
            <person name="Ahmad S."/>
            <person name="Lan S."/>
            <person name="Zhang J.S."/>
            <person name="Tsai W.C."/>
            <person name="Van de Peer Y."/>
            <person name="Liu Z.J."/>
        </authorList>
    </citation>
    <scope>NUCLEOTIDE SEQUENCE</scope>
    <source>
        <strain evidence="8">SCP</strain>
    </source>
</reference>
<sequence length="521" mass="57716">MGSGLTRLLLPCGSTETNGRRRRDHRPFESGPLDESLGHSFCYVRSSSYSSSHSVPIKSISGASVSANSSAPKTVLRSSIDYGAAAIGFHSSSASSFSALPLHPAPPHSASLFLSGPIERAALDSSPAVPFSAPLSGDPAADSKRRSGIRRSFSHRPSIVPLRSFSRSSNRRSAAAAQVQWARGKAGEDRVHVAVSEDQGWLFVGIYDGFNGADAPEFLVGNLYRAVLEALDGLMWEAQEDERPLREFLSEEDDRKYLRRTASMMLSRLRSFSWKFDSEESKSKVKITKESRRRRKEGPVDHEAVLRALSGALEATEEKYLEMTEEVIGRNPELALMGSCVLVVLMREDDVYVMNVGDSRALVARCADEEFDSSKESDLEGISQEFGEVELVAVQLSMDHSTNIEEEVIRIKKEHPDDKRCIVNGRVKGRLKVTRAFGAGFLKQHMSNQEVILHVKNFLEKFPDGDPAQSLIEEVLFRAAKEAGMEFHELLDIPQGDRRKYHDDVTVMVVSLEGRIWNSSV</sequence>
<comment type="catalytic activity">
    <reaction evidence="4">
        <text>O-phospho-L-seryl-[protein] + H2O = L-seryl-[protein] + phosphate</text>
        <dbReference type="Rhea" id="RHEA:20629"/>
        <dbReference type="Rhea" id="RHEA-COMP:9863"/>
        <dbReference type="Rhea" id="RHEA-COMP:11604"/>
        <dbReference type="ChEBI" id="CHEBI:15377"/>
        <dbReference type="ChEBI" id="CHEBI:29999"/>
        <dbReference type="ChEBI" id="CHEBI:43474"/>
        <dbReference type="ChEBI" id="CHEBI:83421"/>
        <dbReference type="EC" id="3.1.3.16"/>
    </reaction>
</comment>
<dbReference type="InterPro" id="IPR015655">
    <property type="entry name" value="PP2C"/>
</dbReference>
<dbReference type="GO" id="GO:0004722">
    <property type="term" value="F:protein serine/threonine phosphatase activity"/>
    <property type="evidence" value="ECO:0007669"/>
    <property type="project" value="UniProtKB-EC"/>
</dbReference>
<dbReference type="Gene3D" id="3.60.40.10">
    <property type="entry name" value="PPM-type phosphatase domain"/>
    <property type="match status" value="1"/>
</dbReference>
<protein>
    <recommendedName>
        <fullName evidence="1">protein-serine/threonine phosphatase</fullName>
        <ecNumber evidence="1">3.1.3.16</ecNumber>
    </recommendedName>
</protein>
<dbReference type="PROSITE" id="PS51746">
    <property type="entry name" value="PPM_2"/>
    <property type="match status" value="1"/>
</dbReference>
<evidence type="ECO:0000259" key="7">
    <source>
        <dbReference type="PROSITE" id="PS51746"/>
    </source>
</evidence>
<dbReference type="SMART" id="SM00332">
    <property type="entry name" value="PP2Cc"/>
    <property type="match status" value="1"/>
</dbReference>
<dbReference type="InterPro" id="IPR036457">
    <property type="entry name" value="PPM-type-like_dom_sf"/>
</dbReference>
<evidence type="ECO:0000256" key="6">
    <source>
        <dbReference type="SAM" id="MobiDB-lite"/>
    </source>
</evidence>